<reference evidence="8" key="1">
    <citation type="submission" date="2016-10" db="EMBL/GenBank/DDBJ databases">
        <authorList>
            <person name="Varghese N."/>
            <person name="Submissions S."/>
        </authorList>
    </citation>
    <scope>NUCLEOTIDE SEQUENCE [LARGE SCALE GENOMIC DNA]</scope>
    <source>
        <strain evidence="8">Z-7934</strain>
    </source>
</reference>
<protein>
    <submittedName>
        <fullName evidence="7">Glutamate carboxypeptidase</fullName>
    </submittedName>
</protein>
<dbReference type="InterPro" id="IPR036264">
    <property type="entry name" value="Bact_exopeptidase_dim_dom"/>
</dbReference>
<dbReference type="PIRSF" id="PIRSF037238">
    <property type="entry name" value="Carboxypeptidase_G2"/>
    <property type="match status" value="1"/>
</dbReference>
<dbReference type="Proteomes" id="UP000199287">
    <property type="component" value="Unassembled WGS sequence"/>
</dbReference>
<name>A0A1I3E0Q9_9FIRM</name>
<dbReference type="PANTHER" id="PTHR43808">
    <property type="entry name" value="ACETYLORNITHINE DEACETYLASE"/>
    <property type="match status" value="1"/>
</dbReference>
<sequence>MQLNIEKYLEELEYLVNIDSGSKHPEGTGKIADFFVKKYKEIGWEIETIKLSDEAGPVLKINNKKTSDQYDVLLLGHMDTVFPVGEAKKWPFKIEGNKAFGPGVNDMKNGLLAMYYSIKHLQESEKLKNASVCVLLNSDEEISSRYSNAMIREEARKSACVFVLEPARADGSMVNERKGVGRYFIDFKGKAVHAGVEPEKGVSAIEELGNWIVKLQQLTNFETGTTVNVGVISGGTAANVVAEKASAEVDLRFKNTEEAEKVNRIIKEMQQKPFVQGVEIEVRGGVTRPPMNPSQETLQLCEKISAIAEELKIETRWIATGGGSDGSLTADEGVVTIDAIGPVGGGSHGTGEYILLDSIEPRMQLLIRSLELVLS</sequence>
<dbReference type="OrthoDB" id="9783294at2"/>
<dbReference type="PROSITE" id="PS00758">
    <property type="entry name" value="ARGE_DAPE_CPG2_1"/>
    <property type="match status" value="1"/>
</dbReference>
<dbReference type="Gene3D" id="3.30.70.360">
    <property type="match status" value="1"/>
</dbReference>
<keyword evidence="8" id="KW-1185">Reference proteome</keyword>
<keyword evidence="7" id="KW-0645">Protease</keyword>
<dbReference type="SUPFAM" id="SSF55031">
    <property type="entry name" value="Bacterial exopeptidase dimerisation domain"/>
    <property type="match status" value="1"/>
</dbReference>
<dbReference type="STRING" id="69895.SAMN05192551_104191"/>
<dbReference type="GO" id="GO:0004180">
    <property type="term" value="F:carboxypeptidase activity"/>
    <property type="evidence" value="ECO:0007669"/>
    <property type="project" value="UniProtKB-KW"/>
</dbReference>
<proteinExistence type="predicted"/>
<dbReference type="AlphaFoldDB" id="A0A1I3E0Q9"/>
<dbReference type="Gene3D" id="3.40.630.10">
    <property type="entry name" value="Zn peptidases"/>
    <property type="match status" value="1"/>
</dbReference>
<dbReference type="InterPro" id="IPR001261">
    <property type="entry name" value="ArgE/DapE_CS"/>
</dbReference>
<evidence type="ECO:0000256" key="5">
    <source>
        <dbReference type="PIRSR" id="PIRSR037238-1"/>
    </source>
</evidence>
<keyword evidence="7" id="KW-0121">Carboxypeptidase</keyword>
<keyword evidence="4" id="KW-0862">Zinc</keyword>
<feature type="active site" description="Proton acceptor" evidence="5">
    <location>
        <position position="140"/>
    </location>
</feature>
<dbReference type="GO" id="GO:0046872">
    <property type="term" value="F:metal ion binding"/>
    <property type="evidence" value="ECO:0007669"/>
    <property type="project" value="UniProtKB-KW"/>
</dbReference>
<evidence type="ECO:0000256" key="3">
    <source>
        <dbReference type="ARBA" id="ARBA00022801"/>
    </source>
</evidence>
<feature type="active site" evidence="5">
    <location>
        <position position="79"/>
    </location>
</feature>
<dbReference type="InterPro" id="IPR011650">
    <property type="entry name" value="Peptidase_M20_dimer"/>
</dbReference>
<dbReference type="InterPro" id="IPR002933">
    <property type="entry name" value="Peptidase_M20"/>
</dbReference>
<dbReference type="InterPro" id="IPR050072">
    <property type="entry name" value="Peptidase_M20A"/>
</dbReference>
<evidence type="ECO:0000256" key="2">
    <source>
        <dbReference type="ARBA" id="ARBA00022723"/>
    </source>
</evidence>
<keyword evidence="3" id="KW-0378">Hydrolase</keyword>
<comment type="cofactor">
    <cofactor evidence="1">
        <name>Zn(2+)</name>
        <dbReference type="ChEBI" id="CHEBI:29105"/>
    </cofactor>
</comment>
<keyword evidence="2" id="KW-0479">Metal-binding</keyword>
<gene>
    <name evidence="7" type="ORF">SAMN05192551_104191</name>
</gene>
<organism evidence="7 8">
    <name type="scientific">Tindallia magadiensis</name>
    <dbReference type="NCBI Taxonomy" id="69895"/>
    <lineage>
        <taxon>Bacteria</taxon>
        <taxon>Bacillati</taxon>
        <taxon>Bacillota</taxon>
        <taxon>Clostridia</taxon>
        <taxon>Peptostreptococcales</taxon>
        <taxon>Tindalliaceae</taxon>
        <taxon>Tindallia</taxon>
    </lineage>
</organism>
<dbReference type="RefSeq" id="WP_093371667.1">
    <property type="nucleotide sequence ID" value="NZ_FOQA01000004.1"/>
</dbReference>
<dbReference type="SUPFAM" id="SSF53187">
    <property type="entry name" value="Zn-dependent exopeptidases"/>
    <property type="match status" value="1"/>
</dbReference>
<dbReference type="Pfam" id="PF07687">
    <property type="entry name" value="M20_dimer"/>
    <property type="match status" value="1"/>
</dbReference>
<dbReference type="PANTHER" id="PTHR43808:SF9">
    <property type="entry name" value="BLL0789 PROTEIN"/>
    <property type="match status" value="1"/>
</dbReference>
<evidence type="ECO:0000313" key="7">
    <source>
        <dbReference type="EMBL" id="SFH92535.1"/>
    </source>
</evidence>
<dbReference type="CDD" id="cd03885">
    <property type="entry name" value="M20_CPDG2"/>
    <property type="match status" value="1"/>
</dbReference>
<evidence type="ECO:0000259" key="6">
    <source>
        <dbReference type="Pfam" id="PF07687"/>
    </source>
</evidence>
<dbReference type="EMBL" id="FOQA01000004">
    <property type="protein sequence ID" value="SFH92535.1"/>
    <property type="molecule type" value="Genomic_DNA"/>
</dbReference>
<dbReference type="InterPro" id="IPR017150">
    <property type="entry name" value="Pept_M20_glutamate_carboxypep"/>
</dbReference>
<dbReference type="Pfam" id="PF01546">
    <property type="entry name" value="Peptidase_M20"/>
    <property type="match status" value="1"/>
</dbReference>
<accession>A0A1I3E0Q9</accession>
<evidence type="ECO:0000313" key="8">
    <source>
        <dbReference type="Proteomes" id="UP000199287"/>
    </source>
</evidence>
<evidence type="ECO:0000256" key="4">
    <source>
        <dbReference type="ARBA" id="ARBA00022833"/>
    </source>
</evidence>
<feature type="domain" description="Peptidase M20 dimerisation" evidence="6">
    <location>
        <begin position="175"/>
        <end position="273"/>
    </location>
</feature>
<evidence type="ECO:0000256" key="1">
    <source>
        <dbReference type="ARBA" id="ARBA00001947"/>
    </source>
</evidence>